<feature type="compositionally biased region" description="Low complexity" evidence="1">
    <location>
        <begin position="1"/>
        <end position="24"/>
    </location>
</feature>
<dbReference type="KEGG" id="pfy:PFICI_10634"/>
<dbReference type="PANTHER" id="PTHR36847">
    <property type="entry name" value="AMIDOLIGASE ENZYME"/>
    <property type="match status" value="1"/>
</dbReference>
<dbReference type="PANTHER" id="PTHR36847:SF1">
    <property type="entry name" value="AMIDOLIGASE ENZYME"/>
    <property type="match status" value="1"/>
</dbReference>
<evidence type="ECO:0000313" key="3">
    <source>
        <dbReference type="Proteomes" id="UP000030651"/>
    </source>
</evidence>
<dbReference type="STRING" id="1229662.W3WZK5"/>
<gene>
    <name evidence="2" type="ORF">PFICI_10634</name>
</gene>
<feature type="region of interest" description="Disordered" evidence="1">
    <location>
        <begin position="1"/>
        <end position="36"/>
    </location>
</feature>
<feature type="region of interest" description="Disordered" evidence="1">
    <location>
        <begin position="433"/>
        <end position="452"/>
    </location>
</feature>
<organism evidence="2 3">
    <name type="scientific">Pestalotiopsis fici (strain W106-1 / CGMCC3.15140)</name>
    <dbReference type="NCBI Taxonomy" id="1229662"/>
    <lineage>
        <taxon>Eukaryota</taxon>
        <taxon>Fungi</taxon>
        <taxon>Dikarya</taxon>
        <taxon>Ascomycota</taxon>
        <taxon>Pezizomycotina</taxon>
        <taxon>Sordariomycetes</taxon>
        <taxon>Xylariomycetidae</taxon>
        <taxon>Amphisphaeriales</taxon>
        <taxon>Sporocadaceae</taxon>
        <taxon>Pestalotiopsis</taxon>
    </lineage>
</organism>
<evidence type="ECO:0000256" key="1">
    <source>
        <dbReference type="SAM" id="MobiDB-lite"/>
    </source>
</evidence>
<evidence type="ECO:0008006" key="4">
    <source>
        <dbReference type="Google" id="ProtNLM"/>
    </source>
</evidence>
<dbReference type="OrthoDB" id="4773764at2759"/>
<dbReference type="InParanoid" id="W3WZK5"/>
<dbReference type="HOGENOM" id="CLU_625698_0_0_1"/>
<dbReference type="EMBL" id="KI912115">
    <property type="protein sequence ID" value="ETS78572.1"/>
    <property type="molecule type" value="Genomic_DNA"/>
</dbReference>
<dbReference type="RefSeq" id="XP_007837406.1">
    <property type="nucleotide sequence ID" value="XM_007839215.1"/>
</dbReference>
<dbReference type="GeneID" id="19275647"/>
<name>W3WZK5_PESFW</name>
<sequence>MATKGRGVSKASSSKGAGKTSGKKAPSKDSKKPPRVFPVLTKGIEFEFLVPWHFDVDEDGNGGTALAPDQRYRITDGYVIVARHTVATDSSGAASMSTWNAAMTMVRVAIYDVLVANGVQVNVPGGFTIPAFDPTHPRAALTRGAGFLRWNVNSDSSITTDLDAGDWVECVDPPQTEFDLADIELITPVLEANNAASDAEITNAIGILRAHFLCFTPTSSGLHVHVGQGSVLYEEEDLKRIAGVLFAIDVWFQRLHPNHRQNSMYCVSTRRKSFLAHGYTAKQAHDMEYGLLGNPFNNPSITPGNPAPDVIQAWKEIEAASDSRVVLKLLHTFSMSTYNFKGVLSPNKPTIEFRQAAGSLNAEWAVHWSNLAAGVVDWARRCDGNDSADELRAFLSQASLKESSPNTQAFSLINMIRDRFRLPAVADYLERVPGPDHRATPRATGQQARWRENFRRRSGRRLGVMRPRTDWPP</sequence>
<dbReference type="Pfam" id="PF12224">
    <property type="entry name" value="Amidoligase_2"/>
    <property type="match status" value="1"/>
</dbReference>
<dbReference type="Proteomes" id="UP000030651">
    <property type="component" value="Unassembled WGS sequence"/>
</dbReference>
<evidence type="ECO:0000313" key="2">
    <source>
        <dbReference type="EMBL" id="ETS78572.1"/>
    </source>
</evidence>
<proteinExistence type="predicted"/>
<keyword evidence="3" id="KW-1185">Reference proteome</keyword>
<dbReference type="AlphaFoldDB" id="W3WZK5"/>
<accession>W3WZK5</accession>
<protein>
    <recommendedName>
        <fullName evidence="4">Amidoligase enzyme</fullName>
    </recommendedName>
</protein>
<reference evidence="3" key="1">
    <citation type="journal article" date="2015" name="BMC Genomics">
        <title>Genomic and transcriptomic analysis of the endophytic fungus Pestalotiopsis fici reveals its lifestyle and high potential for synthesis of natural products.</title>
        <authorList>
            <person name="Wang X."/>
            <person name="Zhang X."/>
            <person name="Liu L."/>
            <person name="Xiang M."/>
            <person name="Wang W."/>
            <person name="Sun X."/>
            <person name="Che Y."/>
            <person name="Guo L."/>
            <person name="Liu G."/>
            <person name="Guo L."/>
            <person name="Wang C."/>
            <person name="Yin W.B."/>
            <person name="Stadler M."/>
            <person name="Zhang X."/>
            <person name="Liu X."/>
        </authorList>
    </citation>
    <scope>NUCLEOTIDE SEQUENCE [LARGE SCALE GENOMIC DNA]</scope>
    <source>
        <strain evidence="3">W106-1 / CGMCC3.15140</strain>
    </source>
</reference>
<dbReference type="InterPro" id="IPR022025">
    <property type="entry name" value="Amidoligase_2"/>
</dbReference>